<evidence type="ECO:0000256" key="1">
    <source>
        <dbReference type="SAM" id="Coils"/>
    </source>
</evidence>
<sequence>MNNEILEILMKELLESSKERERLEKRRLELEEAKLQMLGNLIETLKYRL</sequence>
<dbReference type="RefSeq" id="WP_164801188.1">
    <property type="nucleotide sequence ID" value="NZ_CATNZD010000007.1"/>
</dbReference>
<evidence type="ECO:0000313" key="3">
    <source>
        <dbReference type="Proteomes" id="UP000481454"/>
    </source>
</evidence>
<accession>A0AAP7BX95</accession>
<keyword evidence="1" id="KW-0175">Coiled coil</keyword>
<protein>
    <submittedName>
        <fullName evidence="2">Uncharacterized protein</fullName>
    </submittedName>
</protein>
<dbReference type="AlphaFoldDB" id="A0AAP7BX95"/>
<organism evidence="2 3">
    <name type="scientific">Clostridium perfringens</name>
    <dbReference type="NCBI Taxonomy" id="1502"/>
    <lineage>
        <taxon>Bacteria</taxon>
        <taxon>Bacillati</taxon>
        <taxon>Bacillota</taxon>
        <taxon>Clostridia</taxon>
        <taxon>Eubacteriales</taxon>
        <taxon>Clostridiaceae</taxon>
        <taxon>Clostridium</taxon>
    </lineage>
</organism>
<name>A0AAP7BX95_CLOPF</name>
<dbReference type="Proteomes" id="UP000481454">
    <property type="component" value="Unassembled WGS sequence"/>
</dbReference>
<evidence type="ECO:0000313" key="2">
    <source>
        <dbReference type="EMBL" id="NGU31791.1"/>
    </source>
</evidence>
<reference evidence="2 3" key="1">
    <citation type="submission" date="2020-02" db="EMBL/GenBank/DDBJ databases">
        <title>Genomic Insights into the Phylogeny and Genetic Plasticity of the Human and Animal Enteric Pathogen Clostridium perfringens.</title>
        <authorList>
            <person name="Feng Y."/>
            <person name="Hu Y."/>
        </authorList>
    </citation>
    <scope>NUCLEOTIDE SEQUENCE [LARGE SCALE GENOMIC DNA]</scope>
    <source>
        <strain evidence="2 3">CP-40</strain>
    </source>
</reference>
<proteinExistence type="predicted"/>
<dbReference type="EMBL" id="JAALLZ010000022">
    <property type="protein sequence ID" value="NGU31791.1"/>
    <property type="molecule type" value="Genomic_DNA"/>
</dbReference>
<gene>
    <name evidence="2" type="ORF">G6Z34_17165</name>
</gene>
<comment type="caution">
    <text evidence="2">The sequence shown here is derived from an EMBL/GenBank/DDBJ whole genome shotgun (WGS) entry which is preliminary data.</text>
</comment>
<feature type="coiled-coil region" evidence="1">
    <location>
        <begin position="6"/>
        <end position="40"/>
    </location>
</feature>